<accession>A0A5B9Y515</accession>
<dbReference type="PANTHER" id="PTHR42939">
    <property type="entry name" value="ABC TRANSPORTER ATP-BINDING PROTEIN ALBC-RELATED"/>
    <property type="match status" value="1"/>
</dbReference>
<dbReference type="Proteomes" id="UP000323144">
    <property type="component" value="Chromosome"/>
</dbReference>
<dbReference type="GO" id="GO:0016887">
    <property type="term" value="F:ATP hydrolysis activity"/>
    <property type="evidence" value="ECO:0007669"/>
    <property type="project" value="InterPro"/>
</dbReference>
<evidence type="ECO:0000259" key="4">
    <source>
        <dbReference type="PROSITE" id="PS50893"/>
    </source>
</evidence>
<dbReference type="SMART" id="SM00382">
    <property type="entry name" value="AAA"/>
    <property type="match status" value="1"/>
</dbReference>
<proteinExistence type="predicted"/>
<dbReference type="InterPro" id="IPR003439">
    <property type="entry name" value="ABC_transporter-like_ATP-bd"/>
</dbReference>
<dbReference type="PROSITE" id="PS00211">
    <property type="entry name" value="ABC_TRANSPORTER_1"/>
    <property type="match status" value="1"/>
</dbReference>
<dbReference type="AlphaFoldDB" id="A0A5B9Y515"/>
<reference evidence="5 6" key="1">
    <citation type="submission" date="2019-08" db="EMBL/GenBank/DDBJ databases">
        <title>Complete genome sequence of Spiroplasma chinense CCH (DSM 19755).</title>
        <authorList>
            <person name="Shen H.-Y."/>
            <person name="Lin Y.-C."/>
            <person name="Chou L."/>
            <person name="Kuo C.-H."/>
        </authorList>
    </citation>
    <scope>NUCLEOTIDE SEQUENCE [LARGE SCALE GENOMIC DNA]</scope>
    <source>
        <strain evidence="5 6">CCH</strain>
    </source>
</reference>
<dbReference type="SUPFAM" id="SSF52540">
    <property type="entry name" value="P-loop containing nucleoside triphosphate hydrolases"/>
    <property type="match status" value="1"/>
</dbReference>
<dbReference type="EMBL" id="CP043026">
    <property type="protein sequence ID" value="QEH62258.1"/>
    <property type="molecule type" value="Genomic_DNA"/>
</dbReference>
<feature type="domain" description="ABC transporter" evidence="4">
    <location>
        <begin position="5"/>
        <end position="231"/>
    </location>
</feature>
<dbReference type="InterPro" id="IPR051782">
    <property type="entry name" value="ABC_Transporter_VariousFunc"/>
</dbReference>
<keyword evidence="6" id="KW-1185">Reference proteome</keyword>
<dbReference type="GO" id="GO:0005524">
    <property type="term" value="F:ATP binding"/>
    <property type="evidence" value="ECO:0007669"/>
    <property type="project" value="UniProtKB-KW"/>
</dbReference>
<dbReference type="InterPro" id="IPR017871">
    <property type="entry name" value="ABC_transporter-like_CS"/>
</dbReference>
<dbReference type="Pfam" id="PF00005">
    <property type="entry name" value="ABC_tran"/>
    <property type="match status" value="1"/>
</dbReference>
<gene>
    <name evidence="5" type="ORF">SCHIN_v1c10650</name>
</gene>
<evidence type="ECO:0000256" key="2">
    <source>
        <dbReference type="ARBA" id="ARBA00022741"/>
    </source>
</evidence>
<dbReference type="RefSeq" id="WP_166508622.1">
    <property type="nucleotide sequence ID" value="NZ_CP043026.1"/>
</dbReference>
<dbReference type="PROSITE" id="PS50893">
    <property type="entry name" value="ABC_TRANSPORTER_2"/>
    <property type="match status" value="1"/>
</dbReference>
<keyword evidence="2" id="KW-0547">Nucleotide-binding</keyword>
<dbReference type="KEGG" id="schi:SCHIN_v1c10650"/>
<dbReference type="PANTHER" id="PTHR42939:SF1">
    <property type="entry name" value="ABC TRANSPORTER ATP-BINDING PROTEIN ALBC-RELATED"/>
    <property type="match status" value="1"/>
</dbReference>
<organism evidence="5 6">
    <name type="scientific">Spiroplasma chinense</name>
    <dbReference type="NCBI Taxonomy" id="216932"/>
    <lineage>
        <taxon>Bacteria</taxon>
        <taxon>Bacillati</taxon>
        <taxon>Mycoplasmatota</taxon>
        <taxon>Mollicutes</taxon>
        <taxon>Entomoplasmatales</taxon>
        <taxon>Spiroplasmataceae</taxon>
        <taxon>Spiroplasma</taxon>
    </lineage>
</organism>
<dbReference type="InterPro" id="IPR027417">
    <property type="entry name" value="P-loop_NTPase"/>
</dbReference>
<keyword evidence="3 5" id="KW-0067">ATP-binding</keyword>
<dbReference type="Gene3D" id="3.40.50.300">
    <property type="entry name" value="P-loop containing nucleotide triphosphate hydrolases"/>
    <property type="match status" value="1"/>
</dbReference>
<dbReference type="CDD" id="cd03230">
    <property type="entry name" value="ABC_DR_subfamily_A"/>
    <property type="match status" value="1"/>
</dbReference>
<dbReference type="InterPro" id="IPR003593">
    <property type="entry name" value="AAA+_ATPase"/>
</dbReference>
<evidence type="ECO:0000256" key="3">
    <source>
        <dbReference type="ARBA" id="ARBA00022840"/>
    </source>
</evidence>
<evidence type="ECO:0000256" key="1">
    <source>
        <dbReference type="ARBA" id="ARBA00022448"/>
    </source>
</evidence>
<protein>
    <submittedName>
        <fullName evidence="5">ABC transporter ATP-binding protein</fullName>
    </submittedName>
</protein>
<keyword evidence="1" id="KW-0813">Transport</keyword>
<name>A0A5B9Y515_9MOLU</name>
<evidence type="ECO:0000313" key="6">
    <source>
        <dbReference type="Proteomes" id="UP000323144"/>
    </source>
</evidence>
<evidence type="ECO:0000313" key="5">
    <source>
        <dbReference type="EMBL" id="QEH62258.1"/>
    </source>
</evidence>
<sequence>MKNILEIKKLYKDIRNKKILHDINFEIKEGEFVGFVGDNGAGKTTTIRLIFNELKINQGEVLYYGESVFENQNLKNLAFFPDSNNIPLNFTVNEYIKYICELSFLQNYEKKIKELCEFFNFEKHVDKKFKELSAGMKKKALLISILVIKPKMIILDEPTANLDVKSKIEFMNILKLLNENGITIMVTSHIIEELEKNINKLILIDKGKILYKEKYDPNKESIQQIYSKLVPNEKLDIEKLKNIVEIENER</sequence>